<organism evidence="1 2">
    <name type="scientific">Araneus ventricosus</name>
    <name type="common">Orbweaver spider</name>
    <name type="synonym">Epeira ventricosa</name>
    <dbReference type="NCBI Taxonomy" id="182803"/>
    <lineage>
        <taxon>Eukaryota</taxon>
        <taxon>Metazoa</taxon>
        <taxon>Ecdysozoa</taxon>
        <taxon>Arthropoda</taxon>
        <taxon>Chelicerata</taxon>
        <taxon>Arachnida</taxon>
        <taxon>Araneae</taxon>
        <taxon>Araneomorphae</taxon>
        <taxon>Entelegynae</taxon>
        <taxon>Araneoidea</taxon>
        <taxon>Araneidae</taxon>
        <taxon>Araneus</taxon>
    </lineage>
</organism>
<dbReference type="AlphaFoldDB" id="A0A4Y2UVG4"/>
<evidence type="ECO:0000313" key="2">
    <source>
        <dbReference type="Proteomes" id="UP000499080"/>
    </source>
</evidence>
<dbReference type="InterPro" id="IPR036397">
    <property type="entry name" value="RNaseH_sf"/>
</dbReference>
<name>A0A4Y2UVG4_ARAVE</name>
<sequence length="140" mass="15745">MFERLHGHLCENGSFIASSDARTGTRTVRHPNMEETILNIVNETPTTIIRAIARRVHHDGAPADFKVAVRNNLDASFEGRWIGRGRPVRWTPRSPDLSSIDYFLWVHLKVIVYETPVNSVEDLVVRLSSATASARESPVI</sequence>
<keyword evidence="2" id="KW-1185">Reference proteome</keyword>
<evidence type="ECO:0000313" key="1">
    <source>
        <dbReference type="EMBL" id="GBO15540.1"/>
    </source>
</evidence>
<evidence type="ECO:0008006" key="3">
    <source>
        <dbReference type="Google" id="ProtNLM"/>
    </source>
</evidence>
<protein>
    <recommendedName>
        <fullName evidence="3">DUF4817 domain-containing protein</fullName>
    </recommendedName>
</protein>
<comment type="caution">
    <text evidence="1">The sequence shown here is derived from an EMBL/GenBank/DDBJ whole genome shotgun (WGS) entry which is preliminary data.</text>
</comment>
<reference evidence="1 2" key="1">
    <citation type="journal article" date="2019" name="Sci. Rep.">
        <title>Orb-weaving spider Araneus ventricosus genome elucidates the spidroin gene catalogue.</title>
        <authorList>
            <person name="Kono N."/>
            <person name="Nakamura H."/>
            <person name="Ohtoshi R."/>
            <person name="Moran D.A.P."/>
            <person name="Shinohara A."/>
            <person name="Yoshida Y."/>
            <person name="Fujiwara M."/>
            <person name="Mori M."/>
            <person name="Tomita M."/>
            <person name="Arakawa K."/>
        </authorList>
    </citation>
    <scope>NUCLEOTIDE SEQUENCE [LARGE SCALE GENOMIC DNA]</scope>
</reference>
<dbReference type="Gene3D" id="3.30.420.10">
    <property type="entry name" value="Ribonuclease H-like superfamily/Ribonuclease H"/>
    <property type="match status" value="1"/>
</dbReference>
<dbReference type="PANTHER" id="PTHR47326:SF1">
    <property type="entry name" value="HTH PSQ-TYPE DOMAIN-CONTAINING PROTEIN"/>
    <property type="match status" value="1"/>
</dbReference>
<dbReference type="EMBL" id="BGPR01039572">
    <property type="protein sequence ID" value="GBO15540.1"/>
    <property type="molecule type" value="Genomic_DNA"/>
</dbReference>
<dbReference type="GO" id="GO:0003676">
    <property type="term" value="F:nucleic acid binding"/>
    <property type="evidence" value="ECO:0007669"/>
    <property type="project" value="InterPro"/>
</dbReference>
<dbReference type="OrthoDB" id="6436917at2759"/>
<proteinExistence type="predicted"/>
<accession>A0A4Y2UVG4</accession>
<gene>
    <name evidence="1" type="ORF">AVEN_201844_1</name>
</gene>
<feature type="non-terminal residue" evidence="1">
    <location>
        <position position="140"/>
    </location>
</feature>
<dbReference type="Proteomes" id="UP000499080">
    <property type="component" value="Unassembled WGS sequence"/>
</dbReference>
<dbReference type="PANTHER" id="PTHR47326">
    <property type="entry name" value="TRANSPOSABLE ELEMENT TC3 TRANSPOSASE-LIKE PROTEIN"/>
    <property type="match status" value="1"/>
</dbReference>